<dbReference type="InterPro" id="IPR011993">
    <property type="entry name" value="PH-like_dom_sf"/>
</dbReference>
<keyword evidence="8" id="KW-1185">Reference proteome</keyword>
<comment type="subunit">
    <text evidence="3">Interacts with histones H3 and H4.</text>
</comment>
<dbReference type="OMA" id="AMPEAHR"/>
<dbReference type="STRING" id="52586.A0A0B1P2H8"/>
<dbReference type="Gene3D" id="2.30.29.30">
    <property type="entry name" value="Pleckstrin-homology domain (PH domain)/Phosphotyrosine-binding domain (PTB)"/>
    <property type="match status" value="1"/>
</dbReference>
<reference evidence="7 8" key="1">
    <citation type="journal article" date="2014" name="BMC Genomics">
        <title>Adaptive genomic structural variation in the grape powdery mildew pathogen, Erysiphe necator.</title>
        <authorList>
            <person name="Jones L."/>
            <person name="Riaz S."/>
            <person name="Morales-Cruz A."/>
            <person name="Amrine K.C."/>
            <person name="McGuire B."/>
            <person name="Gubler W.D."/>
            <person name="Walker M.A."/>
            <person name="Cantu D."/>
        </authorList>
    </citation>
    <scope>NUCLEOTIDE SEQUENCE [LARGE SCALE GENOMIC DNA]</scope>
    <source>
        <strain evidence="8">c</strain>
    </source>
</reference>
<organism evidence="7 8">
    <name type="scientific">Uncinula necator</name>
    <name type="common">Grape powdery mildew</name>
    <dbReference type="NCBI Taxonomy" id="52586"/>
    <lineage>
        <taxon>Eukaryota</taxon>
        <taxon>Fungi</taxon>
        <taxon>Dikarya</taxon>
        <taxon>Ascomycota</taxon>
        <taxon>Pezizomycotina</taxon>
        <taxon>Leotiomycetes</taxon>
        <taxon>Erysiphales</taxon>
        <taxon>Erysiphaceae</taxon>
        <taxon>Erysiphe</taxon>
    </lineage>
</organism>
<dbReference type="Gene3D" id="2.30.29.120">
    <property type="match status" value="1"/>
</dbReference>
<evidence type="ECO:0000259" key="6">
    <source>
        <dbReference type="SMART" id="SM01287"/>
    </source>
</evidence>
<comment type="caution">
    <text evidence="7">The sequence shown here is derived from an EMBL/GenBank/DDBJ whole genome shotgun (WGS) entry which is preliminary data.</text>
</comment>
<evidence type="ECO:0000256" key="5">
    <source>
        <dbReference type="SAM" id="MobiDB-lite"/>
    </source>
</evidence>
<evidence type="ECO:0000256" key="3">
    <source>
        <dbReference type="ARBA" id="ARBA00038654"/>
    </source>
</evidence>
<dbReference type="Proteomes" id="UP000030854">
    <property type="component" value="Unassembled WGS sequence"/>
</dbReference>
<keyword evidence="4" id="KW-0175">Coiled coil</keyword>
<protein>
    <submittedName>
        <fullName evidence="7">Putative negative regulator of dna transposition protein</fullName>
    </submittedName>
</protein>
<dbReference type="InterPro" id="IPR050454">
    <property type="entry name" value="RTT106/SSRP1_HistChap/FACT"/>
</dbReference>
<dbReference type="SUPFAM" id="SSF50729">
    <property type="entry name" value="PH domain-like"/>
    <property type="match status" value="1"/>
</dbReference>
<feature type="compositionally biased region" description="Low complexity" evidence="5">
    <location>
        <begin position="410"/>
        <end position="423"/>
    </location>
</feature>
<accession>A0A0B1P2H8</accession>
<sequence>MYRKLDEGTLTTAYKGREDLQDAIRNAATAGPQYVELFNCISTHILSLLPPHSSDQDLSKKRKLEKSLGIETSHNKSSQLQQESENLKEKENILLEIENISFILPQRKKLAFRFTDQYCCALSSQEQVAGSKLAWKDIKYAFLLPIPEKTQAQHGFLLFPCDSCCLLPSRSNPSATASSSQQGPIAFMVPSAGAPKLNSIKGSLSQEISAVSDDYVNLFSWALKKCSNAAGKSIDIICTDEKLFFSSQRQFHRPNEKAVWVKAFRGSTEGYLFFLNCGILWAFRKPVLFLSHSKICAVSFTSVLSRTFNLNIEIFLDDTESQSNEIEFTMLDQEDFENIKRYVNRHGLQDRSMADKRKAKILNVTATTNNDPSTDVNRRPDNNFNNEVAPENQETLDDDDDDEEEDYDPGSEGQSEGSGSSSSSDEEEN</sequence>
<feature type="region of interest" description="Disordered" evidence="5">
    <location>
        <begin position="366"/>
        <end position="429"/>
    </location>
</feature>
<comment type="function">
    <text evidence="2">Histones H3 and H4 chaperone involved in the nucleosome formation and heterochromatin silencing. Required for the deposition of H3K56ac-carrying H3-H4 complex onto newly-replicated DNA. Plays a role in the transcriptional regulation of the cell-cycle dependent histone genes by creating a repressive structure at the core histone gene promoter.</text>
</comment>
<dbReference type="InterPro" id="IPR013719">
    <property type="entry name" value="RTT106/SPT16-like_middle_dom"/>
</dbReference>
<evidence type="ECO:0000256" key="4">
    <source>
        <dbReference type="SAM" id="Coils"/>
    </source>
</evidence>
<dbReference type="PANTHER" id="PTHR45849:SF3">
    <property type="entry name" value="HISTONE CHAPERONE RTT106"/>
    <property type="match status" value="1"/>
</dbReference>
<dbReference type="SMART" id="SM01287">
    <property type="entry name" value="Rtt106"/>
    <property type="match status" value="1"/>
</dbReference>
<dbReference type="HOGENOM" id="CLU_033828_0_0_1"/>
<dbReference type="EMBL" id="JNVN01003216">
    <property type="protein sequence ID" value="KHJ31141.1"/>
    <property type="molecule type" value="Genomic_DNA"/>
</dbReference>
<dbReference type="PANTHER" id="PTHR45849">
    <property type="entry name" value="FACT COMPLEX SUBUNIT SSRP1"/>
    <property type="match status" value="1"/>
</dbReference>
<dbReference type="AlphaFoldDB" id="A0A0B1P2H8"/>
<comment type="similarity">
    <text evidence="1">Belongs to the RTT106 family.</text>
</comment>
<evidence type="ECO:0000313" key="7">
    <source>
        <dbReference type="EMBL" id="KHJ31141.1"/>
    </source>
</evidence>
<name>A0A0B1P2H8_UNCNE</name>
<feature type="coiled-coil region" evidence="4">
    <location>
        <begin position="70"/>
        <end position="100"/>
    </location>
</feature>
<gene>
    <name evidence="7" type="ORF">EV44_g2858</name>
</gene>
<evidence type="ECO:0000313" key="8">
    <source>
        <dbReference type="Proteomes" id="UP000030854"/>
    </source>
</evidence>
<evidence type="ECO:0000256" key="1">
    <source>
        <dbReference type="ARBA" id="ARBA00006159"/>
    </source>
</evidence>
<feature type="domain" description="Histone chaperone RTT106/FACT complex subunit SPT16-like middle" evidence="6">
    <location>
        <begin position="258"/>
        <end position="353"/>
    </location>
</feature>
<dbReference type="GO" id="GO:0042393">
    <property type="term" value="F:histone binding"/>
    <property type="evidence" value="ECO:0007669"/>
    <property type="project" value="TreeGrafter"/>
</dbReference>
<dbReference type="GO" id="GO:0031491">
    <property type="term" value="F:nucleosome binding"/>
    <property type="evidence" value="ECO:0007669"/>
    <property type="project" value="TreeGrafter"/>
</dbReference>
<dbReference type="Pfam" id="PF08512">
    <property type="entry name" value="Rttp106-like_middle"/>
    <property type="match status" value="1"/>
</dbReference>
<proteinExistence type="inferred from homology"/>
<evidence type="ECO:0000256" key="2">
    <source>
        <dbReference type="ARBA" id="ARBA00037550"/>
    </source>
</evidence>
<feature type="compositionally biased region" description="Acidic residues" evidence="5">
    <location>
        <begin position="394"/>
        <end position="409"/>
    </location>
</feature>
<feature type="compositionally biased region" description="Polar residues" evidence="5">
    <location>
        <begin position="366"/>
        <end position="375"/>
    </location>
</feature>